<keyword evidence="9" id="KW-0460">Magnesium</keyword>
<dbReference type="VEuPathDB" id="VectorBase:GPPI013677"/>
<dbReference type="Proteomes" id="UP000092460">
    <property type="component" value="Unassembled WGS sequence"/>
</dbReference>
<dbReference type="PANTHER" id="PTHR10656">
    <property type="entry name" value="CELL FATE DETERMINING PROTEIN MAB21-RELATED"/>
    <property type="match status" value="1"/>
</dbReference>
<dbReference type="PANTHER" id="PTHR10656:SF42">
    <property type="entry name" value="CYCLIC GMP-AMP SYNTHASE-LIKE PROTEIN-RELATED"/>
    <property type="match status" value="1"/>
</dbReference>
<evidence type="ECO:0000256" key="8">
    <source>
        <dbReference type="ARBA" id="ARBA00022840"/>
    </source>
</evidence>
<feature type="domain" description="Mab-21-like HhH/H2TH-like" evidence="13">
    <location>
        <begin position="258"/>
        <end position="353"/>
    </location>
</feature>
<evidence type="ECO:0000256" key="9">
    <source>
        <dbReference type="ARBA" id="ARBA00022842"/>
    </source>
</evidence>
<evidence type="ECO:0000256" key="5">
    <source>
        <dbReference type="ARBA" id="ARBA00022695"/>
    </source>
</evidence>
<evidence type="ECO:0000313" key="14">
    <source>
        <dbReference type="EnsemblMetazoa" id="GPPI013677-PA"/>
    </source>
</evidence>
<evidence type="ECO:0000256" key="3">
    <source>
        <dbReference type="ARBA" id="ARBA00008307"/>
    </source>
</evidence>
<evidence type="ECO:0000256" key="11">
    <source>
        <dbReference type="ARBA" id="ARBA00023211"/>
    </source>
</evidence>
<dbReference type="EMBL" id="JXJN01006220">
    <property type="status" value="NOT_ANNOTATED_CDS"/>
    <property type="molecule type" value="Genomic_DNA"/>
</dbReference>
<evidence type="ECO:0000313" key="15">
    <source>
        <dbReference type="Proteomes" id="UP000092460"/>
    </source>
</evidence>
<keyword evidence="8" id="KW-0067">ATP-binding</keyword>
<protein>
    <submittedName>
        <fullName evidence="14">Uncharacterized protein</fullName>
    </submittedName>
</protein>
<reference evidence="14" key="2">
    <citation type="submission" date="2020-05" db="UniProtKB">
        <authorList>
            <consortium name="EnsemblMetazoa"/>
        </authorList>
    </citation>
    <scope>IDENTIFICATION</scope>
    <source>
        <strain evidence="14">IAEA</strain>
    </source>
</reference>
<proteinExistence type="inferred from homology"/>
<organism evidence="14 15">
    <name type="scientific">Glossina palpalis gambiensis</name>
    <dbReference type="NCBI Taxonomy" id="67801"/>
    <lineage>
        <taxon>Eukaryota</taxon>
        <taxon>Metazoa</taxon>
        <taxon>Ecdysozoa</taxon>
        <taxon>Arthropoda</taxon>
        <taxon>Hexapoda</taxon>
        <taxon>Insecta</taxon>
        <taxon>Pterygota</taxon>
        <taxon>Neoptera</taxon>
        <taxon>Endopterygota</taxon>
        <taxon>Diptera</taxon>
        <taxon>Brachycera</taxon>
        <taxon>Muscomorpha</taxon>
        <taxon>Hippoboscoidea</taxon>
        <taxon>Glossinidae</taxon>
        <taxon>Glossina</taxon>
    </lineage>
</organism>
<evidence type="ECO:0000256" key="6">
    <source>
        <dbReference type="ARBA" id="ARBA00022723"/>
    </source>
</evidence>
<dbReference type="InterPro" id="IPR024810">
    <property type="entry name" value="MAB21L/cGLR"/>
</dbReference>
<dbReference type="SMART" id="SM01265">
    <property type="entry name" value="Mab-21"/>
    <property type="match status" value="1"/>
</dbReference>
<keyword evidence="5" id="KW-0548">Nucleotidyltransferase</keyword>
<comment type="cofactor">
    <cofactor evidence="2">
        <name>Mg(2+)</name>
        <dbReference type="ChEBI" id="CHEBI:18420"/>
    </cofactor>
</comment>
<dbReference type="Gene3D" id="3.30.460.90">
    <property type="match status" value="1"/>
</dbReference>
<feature type="domain" description="Mab-21-like nucleotidyltransferase" evidence="12">
    <location>
        <begin position="61"/>
        <end position="206"/>
    </location>
</feature>
<dbReference type="GO" id="GO:0046872">
    <property type="term" value="F:metal ion binding"/>
    <property type="evidence" value="ECO:0007669"/>
    <property type="project" value="UniProtKB-KW"/>
</dbReference>
<keyword evidence="4" id="KW-0808">Transferase</keyword>
<dbReference type="InterPro" id="IPR046903">
    <property type="entry name" value="Mab-21-like_nuc_Trfase"/>
</dbReference>
<keyword evidence="7" id="KW-0547">Nucleotide-binding</keyword>
<dbReference type="EnsemblMetazoa" id="GPPI013677-RA">
    <property type="protein sequence ID" value="GPPI013677-PA"/>
    <property type="gene ID" value="GPPI013677"/>
</dbReference>
<dbReference type="STRING" id="67801.A0A1B0AZA4"/>
<sequence>MSTQLDIHLRKIDNKISIDDNDRKPYTDVYNSIRDFLLNRMSEADPVFKRLYKGYNLFGSYMHNVRLEKPSEFDVLLTLKMPYGEKMRIRQDNDRPGFIQLEFNDLLNELNNDHSLRYVHSQLVKLTRDSAQKLLDRGKLGDWVASIIKKVMPRSLTSYGRSLDITYSKRSVAHTLYAKDCEDTDFSISIDFVVTVEIENIEWLKTYSSYLDDYSSYLKLWYAVPKHFKSENKILSDFSFLLVNPKAEHDHLFNKQNLKVVFRLLKSLRDHFELDRLKSVFFTSMFLWKVKEMKENNRGRYWERSVGELFPEILNEFATYFRKRELKYFWSPSHNLMGILRPKELEEYSAKLEIVNKAFQNLRGKRNLTYDDCAKYFEVL</sequence>
<comment type="cofactor">
    <cofactor evidence="1">
        <name>Mn(2+)</name>
        <dbReference type="ChEBI" id="CHEBI:29035"/>
    </cofactor>
</comment>
<dbReference type="Pfam" id="PF20266">
    <property type="entry name" value="Mab-21_C"/>
    <property type="match status" value="1"/>
</dbReference>
<dbReference type="GO" id="GO:0016779">
    <property type="term" value="F:nucleotidyltransferase activity"/>
    <property type="evidence" value="ECO:0007669"/>
    <property type="project" value="UniProtKB-KW"/>
</dbReference>
<evidence type="ECO:0000259" key="13">
    <source>
        <dbReference type="Pfam" id="PF20266"/>
    </source>
</evidence>
<keyword evidence="11" id="KW-0464">Manganese</keyword>
<evidence type="ECO:0000256" key="10">
    <source>
        <dbReference type="ARBA" id="ARBA00023134"/>
    </source>
</evidence>
<evidence type="ECO:0000256" key="2">
    <source>
        <dbReference type="ARBA" id="ARBA00001946"/>
    </source>
</evidence>
<dbReference type="GO" id="GO:0005525">
    <property type="term" value="F:GTP binding"/>
    <property type="evidence" value="ECO:0007669"/>
    <property type="project" value="UniProtKB-KW"/>
</dbReference>
<evidence type="ECO:0000256" key="1">
    <source>
        <dbReference type="ARBA" id="ARBA00001936"/>
    </source>
</evidence>
<evidence type="ECO:0000259" key="12">
    <source>
        <dbReference type="Pfam" id="PF03281"/>
    </source>
</evidence>
<keyword evidence="6" id="KW-0479">Metal-binding</keyword>
<evidence type="ECO:0000256" key="7">
    <source>
        <dbReference type="ARBA" id="ARBA00022741"/>
    </source>
</evidence>
<reference evidence="15" key="1">
    <citation type="submission" date="2015-01" db="EMBL/GenBank/DDBJ databases">
        <authorList>
            <person name="Aksoy S."/>
            <person name="Warren W."/>
            <person name="Wilson R.K."/>
        </authorList>
    </citation>
    <scope>NUCLEOTIDE SEQUENCE [LARGE SCALE GENOMIC DNA]</scope>
    <source>
        <strain evidence="15">IAEA</strain>
    </source>
</reference>
<name>A0A1B0AZA4_9MUSC</name>
<dbReference type="AlphaFoldDB" id="A0A1B0AZA4"/>
<dbReference type="Gene3D" id="1.10.1410.40">
    <property type="match status" value="1"/>
</dbReference>
<accession>A0A1B0AZA4</accession>
<dbReference type="GO" id="GO:0005524">
    <property type="term" value="F:ATP binding"/>
    <property type="evidence" value="ECO:0007669"/>
    <property type="project" value="UniProtKB-KW"/>
</dbReference>
<evidence type="ECO:0000256" key="4">
    <source>
        <dbReference type="ARBA" id="ARBA00022679"/>
    </source>
</evidence>
<dbReference type="Pfam" id="PF03281">
    <property type="entry name" value="Mab-21"/>
    <property type="match status" value="1"/>
</dbReference>
<keyword evidence="15" id="KW-1185">Reference proteome</keyword>
<dbReference type="InterPro" id="IPR046906">
    <property type="entry name" value="Mab-21_HhH/H2TH-like"/>
</dbReference>
<comment type="similarity">
    <text evidence="3">Belongs to the mab-21 family.</text>
</comment>
<keyword evidence="10" id="KW-0342">GTP-binding</keyword>